<evidence type="ECO:0000256" key="2">
    <source>
        <dbReference type="SAM" id="MobiDB-lite"/>
    </source>
</evidence>
<evidence type="ECO:0000313" key="6">
    <source>
        <dbReference type="Proteomes" id="UP001530400"/>
    </source>
</evidence>
<dbReference type="PANTHER" id="PTHR12532">
    <property type="entry name" value="TRANSLATIONAL ACTIVATOR OF CYTOCHROME C OXIDASE 1"/>
    <property type="match status" value="1"/>
</dbReference>
<comment type="similarity">
    <text evidence="1">Belongs to the TACO1 family.</text>
</comment>
<dbReference type="HAMAP" id="MF_00693">
    <property type="entry name" value="Transcrip_reg_TACO1"/>
    <property type="match status" value="1"/>
</dbReference>
<evidence type="ECO:0000256" key="1">
    <source>
        <dbReference type="ARBA" id="ARBA00008724"/>
    </source>
</evidence>
<dbReference type="InterPro" id="IPR029072">
    <property type="entry name" value="YebC-like"/>
</dbReference>
<dbReference type="Proteomes" id="UP001530400">
    <property type="component" value="Unassembled WGS sequence"/>
</dbReference>
<evidence type="ECO:0000313" key="5">
    <source>
        <dbReference type="EMBL" id="KAL3775337.1"/>
    </source>
</evidence>
<dbReference type="PANTHER" id="PTHR12532:SF0">
    <property type="entry name" value="TRANSLATIONAL ACTIVATOR OF CYTOCHROME C OXIDASE 1"/>
    <property type="match status" value="1"/>
</dbReference>
<dbReference type="Pfam" id="PF20772">
    <property type="entry name" value="TACO1_YebC_N"/>
    <property type="match status" value="1"/>
</dbReference>
<feature type="domain" description="TACO1/YebC-like N-terminal" evidence="4">
    <location>
        <begin position="5"/>
        <end position="72"/>
    </location>
</feature>
<name>A0ABD3NHD4_9STRA</name>
<dbReference type="GO" id="GO:0005737">
    <property type="term" value="C:cytoplasm"/>
    <property type="evidence" value="ECO:0007669"/>
    <property type="project" value="UniProtKB-ARBA"/>
</dbReference>
<dbReference type="InterPro" id="IPR049083">
    <property type="entry name" value="TACO1_YebC_N"/>
</dbReference>
<dbReference type="SUPFAM" id="SSF75625">
    <property type="entry name" value="YebC-like"/>
    <property type="match status" value="1"/>
</dbReference>
<feature type="compositionally biased region" description="Basic residues" evidence="2">
    <location>
        <begin position="1"/>
        <end position="14"/>
    </location>
</feature>
<organism evidence="5 6">
    <name type="scientific">Cyclotella atomus</name>
    <dbReference type="NCBI Taxonomy" id="382360"/>
    <lineage>
        <taxon>Eukaryota</taxon>
        <taxon>Sar</taxon>
        <taxon>Stramenopiles</taxon>
        <taxon>Ochrophyta</taxon>
        <taxon>Bacillariophyta</taxon>
        <taxon>Coscinodiscophyceae</taxon>
        <taxon>Thalassiosirophycidae</taxon>
        <taxon>Stephanodiscales</taxon>
        <taxon>Stephanodiscaceae</taxon>
        <taxon>Cyclotella</taxon>
    </lineage>
</organism>
<dbReference type="AlphaFoldDB" id="A0ABD3NHD4"/>
<dbReference type="InterPro" id="IPR026564">
    <property type="entry name" value="Transcrip_reg_TACO1-like_dom3"/>
</dbReference>
<dbReference type="EMBL" id="JALLPJ020001157">
    <property type="protein sequence ID" value="KAL3775337.1"/>
    <property type="molecule type" value="Genomic_DNA"/>
</dbReference>
<comment type="caution">
    <text evidence="5">The sequence shown here is derived from an EMBL/GenBank/DDBJ whole genome shotgun (WGS) entry which is preliminary data.</text>
</comment>
<keyword evidence="6" id="KW-1185">Reference proteome</keyword>
<evidence type="ECO:0008006" key="7">
    <source>
        <dbReference type="Google" id="ProtNLM"/>
    </source>
</evidence>
<reference evidence="5 6" key="1">
    <citation type="submission" date="2024-10" db="EMBL/GenBank/DDBJ databases">
        <title>Updated reference genomes for cyclostephanoid diatoms.</title>
        <authorList>
            <person name="Roberts W.R."/>
            <person name="Alverson A.J."/>
        </authorList>
    </citation>
    <scope>NUCLEOTIDE SEQUENCE [LARGE SCALE GENOMIC DNA]</scope>
    <source>
        <strain evidence="5 6">AJA010-31</strain>
    </source>
</reference>
<evidence type="ECO:0000259" key="4">
    <source>
        <dbReference type="Pfam" id="PF20772"/>
    </source>
</evidence>
<dbReference type="InterPro" id="IPR002876">
    <property type="entry name" value="Transcrip_reg_TACO1-like"/>
</dbReference>
<proteinExistence type="inferred from homology"/>
<evidence type="ECO:0000259" key="3">
    <source>
        <dbReference type="Pfam" id="PF01709"/>
    </source>
</evidence>
<accession>A0ABD3NHD4</accession>
<sequence length="282" mass="31328">MAGHNKWSKIRHKKAANDKTRAAAHSKAARAIEAASRSCAGDLSDLHLQSAISAGRAVQLPRERMDKAIERGVNPNAKEGELVLRRYDGMIPAGSSGKVAIILEALTENRNRTAANVRHMVTRVGGELLPTGANDWLFDHVGMIWMSNKMKDLNIQMDESDDSQCNPLIDVDVDKLLECALEAGATDVEFLDDDESDIDTDTQNNQILVKCEPQDMINIVKALQKEGYRTNQFENQWLLKDEGNKVTVDEEGVPKFEKFLETVEEDLDVTNVFHNAEPVSDS</sequence>
<dbReference type="Gene3D" id="1.10.10.200">
    <property type="match status" value="1"/>
</dbReference>
<gene>
    <name evidence="5" type="ORF">ACHAWO_001268</name>
</gene>
<protein>
    <recommendedName>
        <fullName evidence="7">Transcriptional regulatory protein</fullName>
    </recommendedName>
</protein>
<dbReference type="InterPro" id="IPR048300">
    <property type="entry name" value="TACO1_YebC-like_2nd/3rd_dom"/>
</dbReference>
<dbReference type="Pfam" id="PF01709">
    <property type="entry name" value="Transcrip_reg"/>
    <property type="match status" value="1"/>
</dbReference>
<feature type="domain" description="TACO1/YebC-like second and third" evidence="3">
    <location>
        <begin position="86"/>
        <end position="276"/>
    </location>
</feature>
<dbReference type="Gene3D" id="3.30.70.980">
    <property type="match status" value="2"/>
</dbReference>
<feature type="region of interest" description="Disordered" evidence="2">
    <location>
        <begin position="1"/>
        <end position="24"/>
    </location>
</feature>
<dbReference type="InterPro" id="IPR017856">
    <property type="entry name" value="Integrase-like_N"/>
</dbReference>